<reference evidence="1" key="1">
    <citation type="submission" date="2022-01" db="EMBL/GenBank/DDBJ databases">
        <authorList>
            <person name="King R."/>
        </authorList>
    </citation>
    <scope>NUCLEOTIDE SEQUENCE</scope>
</reference>
<sequence>MKKLKRSIDCGAAFSIEIMDDYKYKRISNKKEVEIDPKSTEIIPSFPKNFMEKEELHEKHFQDAIKNNTSIPVPVIDEIDKEAYEKLYPANYTAPKIRIMVQLNEKTIEYDADSEDDEWLKMTGETLKLTHDEFEKYMEYLENKSAETKTVPSISDITSHFNKRSACIGTEATYDYWLNKRIQSNGKYLLHSLKKEDLKPGIKHKFDPYIAFRACRERMHLRKNRSRDYENYIKMLDIRDSIEECLKFYKTNAFCERTKHELLVLRFATFKDQYNTKTFNSSYLEKEVQTNTEFLLKDLKENRIGCDINSTKSLSNELKVGDSDEYPININEHEMFPFNRLTGCEYHDIRNDTFDKNHIPECTEHEKFHKTDVGVLRRRVGRGGRIIYDRISIPKSDNAQLDSPEYQEVDNFRKIYVKRLSEHDEVCDSLRSSPKCQHESEAVDPNISLSDIEIICSIDS</sequence>
<evidence type="ECO:0008006" key="3">
    <source>
        <dbReference type="Google" id="ProtNLM"/>
    </source>
</evidence>
<dbReference type="AlphaFoldDB" id="A0A9N9RZI5"/>
<dbReference type="EMBL" id="OU895878">
    <property type="protein sequence ID" value="CAG9805445.1"/>
    <property type="molecule type" value="Genomic_DNA"/>
</dbReference>
<gene>
    <name evidence="1" type="ORF">CHIRRI_LOCUS8317</name>
</gene>
<organism evidence="1 2">
    <name type="scientific">Chironomus riparius</name>
    <dbReference type="NCBI Taxonomy" id="315576"/>
    <lineage>
        <taxon>Eukaryota</taxon>
        <taxon>Metazoa</taxon>
        <taxon>Ecdysozoa</taxon>
        <taxon>Arthropoda</taxon>
        <taxon>Hexapoda</taxon>
        <taxon>Insecta</taxon>
        <taxon>Pterygota</taxon>
        <taxon>Neoptera</taxon>
        <taxon>Endopterygota</taxon>
        <taxon>Diptera</taxon>
        <taxon>Nematocera</taxon>
        <taxon>Chironomoidea</taxon>
        <taxon>Chironomidae</taxon>
        <taxon>Chironominae</taxon>
        <taxon>Chironomus</taxon>
    </lineage>
</organism>
<keyword evidence="2" id="KW-1185">Reference proteome</keyword>
<dbReference type="GO" id="GO:0035267">
    <property type="term" value="C:NuA4 histone acetyltransferase complex"/>
    <property type="evidence" value="ECO:0007669"/>
    <property type="project" value="InterPro"/>
</dbReference>
<dbReference type="Proteomes" id="UP001153620">
    <property type="component" value="Chromosome 2"/>
</dbReference>
<proteinExistence type="predicted"/>
<protein>
    <recommendedName>
        <fullName evidence="3">Enhancer of polycomb-like protein</fullName>
    </recommendedName>
</protein>
<name>A0A9N9RZI5_9DIPT</name>
<evidence type="ECO:0000313" key="2">
    <source>
        <dbReference type="Proteomes" id="UP001153620"/>
    </source>
</evidence>
<accession>A0A9N9RZI5</accession>
<evidence type="ECO:0000313" key="1">
    <source>
        <dbReference type="EMBL" id="CAG9805445.1"/>
    </source>
</evidence>
<reference evidence="1" key="2">
    <citation type="submission" date="2022-10" db="EMBL/GenBank/DDBJ databases">
        <authorList>
            <consortium name="ENA_rothamsted_submissions"/>
            <consortium name="culmorum"/>
            <person name="King R."/>
        </authorList>
    </citation>
    <scope>NUCLEOTIDE SEQUENCE</scope>
</reference>
<dbReference type="GO" id="GO:0006357">
    <property type="term" value="P:regulation of transcription by RNA polymerase II"/>
    <property type="evidence" value="ECO:0007669"/>
    <property type="project" value="InterPro"/>
</dbReference>
<dbReference type="OrthoDB" id="435275at2759"/>
<dbReference type="InterPro" id="IPR024943">
    <property type="entry name" value="Enhancer_polycomb"/>
</dbReference>
<dbReference type="PANTHER" id="PTHR14898">
    <property type="entry name" value="ENHANCER OF POLYCOMB"/>
    <property type="match status" value="1"/>
</dbReference>